<dbReference type="PANTHER" id="PTHR45672:SF3">
    <property type="entry name" value="THIOREDOXIN DOMAIN-CONTAINING PROTEIN 5"/>
    <property type="match status" value="1"/>
</dbReference>
<organism evidence="4 5">
    <name type="scientific">Nematostella vectensis</name>
    <name type="common">Starlet sea anemone</name>
    <dbReference type="NCBI Taxonomy" id="45351"/>
    <lineage>
        <taxon>Eukaryota</taxon>
        <taxon>Metazoa</taxon>
        <taxon>Cnidaria</taxon>
        <taxon>Anthozoa</taxon>
        <taxon>Hexacorallia</taxon>
        <taxon>Actiniaria</taxon>
        <taxon>Edwardsiidae</taxon>
        <taxon>Nematostella</taxon>
    </lineage>
</organism>
<name>A7SNX3_NEMVE</name>
<evidence type="ECO:0000313" key="5">
    <source>
        <dbReference type="Proteomes" id="UP000001593"/>
    </source>
</evidence>
<dbReference type="Proteomes" id="UP000001593">
    <property type="component" value="Unassembled WGS sequence"/>
</dbReference>
<dbReference type="InterPro" id="IPR013766">
    <property type="entry name" value="Thioredoxin_domain"/>
</dbReference>
<evidence type="ECO:0000313" key="4">
    <source>
        <dbReference type="EMBL" id="EDO34590.1"/>
    </source>
</evidence>
<comment type="similarity">
    <text evidence="1">Belongs to the protein disulfide isomerase family.</text>
</comment>
<evidence type="ECO:0000259" key="3">
    <source>
        <dbReference type="PROSITE" id="PS51352"/>
    </source>
</evidence>
<reference evidence="4 5" key="1">
    <citation type="journal article" date="2007" name="Science">
        <title>Sea anemone genome reveals ancestral eumetazoan gene repertoire and genomic organization.</title>
        <authorList>
            <person name="Putnam N.H."/>
            <person name="Srivastava M."/>
            <person name="Hellsten U."/>
            <person name="Dirks B."/>
            <person name="Chapman J."/>
            <person name="Salamov A."/>
            <person name="Terry A."/>
            <person name="Shapiro H."/>
            <person name="Lindquist E."/>
            <person name="Kapitonov V.V."/>
            <person name="Jurka J."/>
            <person name="Genikhovich G."/>
            <person name="Grigoriev I.V."/>
            <person name="Lucas S.M."/>
            <person name="Steele R.E."/>
            <person name="Finnerty J.R."/>
            <person name="Technau U."/>
            <person name="Martindale M.Q."/>
            <person name="Rokhsar D.S."/>
        </authorList>
    </citation>
    <scope>NUCLEOTIDE SEQUENCE [LARGE SCALE GENOMIC DNA]</scope>
    <source>
        <strain evidence="5">CH2 X CH6</strain>
    </source>
</reference>
<dbReference type="eggNOG" id="KOG0191">
    <property type="taxonomic scope" value="Eukaryota"/>
</dbReference>
<dbReference type="Pfam" id="PF00085">
    <property type="entry name" value="Thioredoxin"/>
    <property type="match status" value="3"/>
</dbReference>
<dbReference type="GO" id="GO:0005783">
    <property type="term" value="C:endoplasmic reticulum"/>
    <property type="evidence" value="ECO:0000318"/>
    <property type="project" value="GO_Central"/>
</dbReference>
<feature type="domain" description="Thioredoxin" evidence="3">
    <location>
        <begin position="226"/>
        <end position="355"/>
    </location>
</feature>
<dbReference type="SUPFAM" id="SSF52833">
    <property type="entry name" value="Thioredoxin-like"/>
    <property type="match status" value="3"/>
</dbReference>
<dbReference type="InterPro" id="IPR036249">
    <property type="entry name" value="Thioredoxin-like_sf"/>
</dbReference>
<keyword evidence="5" id="KW-1185">Reference proteome</keyword>
<dbReference type="Gene3D" id="3.40.30.10">
    <property type="entry name" value="Glutaredoxin"/>
    <property type="match status" value="3"/>
</dbReference>
<dbReference type="GO" id="GO:0006457">
    <property type="term" value="P:protein folding"/>
    <property type="evidence" value="ECO:0000318"/>
    <property type="project" value="GO_Central"/>
</dbReference>
<dbReference type="PROSITE" id="PS51352">
    <property type="entry name" value="THIOREDOXIN_2"/>
    <property type="match status" value="3"/>
</dbReference>
<evidence type="ECO:0000256" key="2">
    <source>
        <dbReference type="ARBA" id="ARBA00022729"/>
    </source>
</evidence>
<dbReference type="HOGENOM" id="CLU_066321_0_0_1"/>
<dbReference type="GO" id="GO:0003756">
    <property type="term" value="F:protein disulfide isomerase activity"/>
    <property type="evidence" value="ECO:0000318"/>
    <property type="project" value="GO_Central"/>
</dbReference>
<dbReference type="OrthoDB" id="71336at2759"/>
<accession>A7SNX3</accession>
<dbReference type="InterPro" id="IPR051063">
    <property type="entry name" value="PDI"/>
</dbReference>
<evidence type="ECO:0000256" key="1">
    <source>
        <dbReference type="ARBA" id="ARBA00006347"/>
    </source>
</evidence>
<dbReference type="PANTHER" id="PTHR45672">
    <property type="entry name" value="PROTEIN DISULFIDE-ISOMERASE C17H9.14C-RELATED"/>
    <property type="match status" value="1"/>
</dbReference>
<gene>
    <name evidence="4" type="ORF">NEMVEDRAFT_v1g191864</name>
</gene>
<dbReference type="KEGG" id="nve:5505928"/>
<dbReference type="EMBL" id="DS469725">
    <property type="protein sequence ID" value="EDO34590.1"/>
    <property type="molecule type" value="Genomic_DNA"/>
</dbReference>
<feature type="domain" description="Thioredoxin" evidence="3">
    <location>
        <begin position="1"/>
        <end position="93"/>
    </location>
</feature>
<dbReference type="PhylomeDB" id="A7SNX3"/>
<dbReference type="PRINTS" id="PR00421">
    <property type="entry name" value="THIOREDOXIN"/>
</dbReference>
<feature type="domain" description="Thioredoxin" evidence="3">
    <location>
        <begin position="94"/>
        <end position="216"/>
    </location>
</feature>
<dbReference type="PROSITE" id="PS00194">
    <property type="entry name" value="THIOREDOXIN_1"/>
    <property type="match status" value="1"/>
</dbReference>
<protein>
    <recommendedName>
        <fullName evidence="3">Thioredoxin domain-containing protein</fullName>
    </recommendedName>
</protein>
<keyword evidence="2" id="KW-0732">Signal</keyword>
<dbReference type="OMA" id="TKHQTLC"/>
<sequence length="359" mass="40892">MSSTPHFVMFYGPWCEHCKNMMPAWEALGEQYSKEKRDLTIAKVDCTSDVNLCVKQNIRAYPTMKLYYDGDIKRYTGRRNAEDMKVFVDKIVLKPEGKSKDSEGLSTSEAGVHILTKNTFDKHIELGLHFVKFYAPWCIHCIKLAPIWERLAEDFKDNADITISKIDCTAHGSKCSQHGVNGFPTLKLFKNGREVDRYSGMRSLEDLKNYVKLKIAEHGLLSTVTTDKSETAEEVPPTDTDMDAADLIKPYQLNNQNFDTTVSLGTTFVKFYAPWCRHCKILAPVWDQLANKCADQVAGPKIAKVDCTKEESLCQSFGINGYPTLMLFKDGVQKKEYSGNRDLDSLYRFIMQNHDKDEL</sequence>
<proteinExistence type="inferred from homology"/>
<dbReference type="InterPro" id="IPR017937">
    <property type="entry name" value="Thioredoxin_CS"/>
</dbReference>
<dbReference type="InParanoid" id="A7SNX3"/>
<dbReference type="AlphaFoldDB" id="A7SNX3"/>
<dbReference type="STRING" id="45351.A7SNX3"/>